<dbReference type="Proteomes" id="UP000706151">
    <property type="component" value="Unassembled WGS sequence"/>
</dbReference>
<evidence type="ECO:0000256" key="7">
    <source>
        <dbReference type="ARBA" id="ARBA00038093"/>
    </source>
</evidence>
<dbReference type="EMBL" id="JADJOT010000006">
    <property type="protein sequence ID" value="MBK7953572.1"/>
    <property type="molecule type" value="Genomic_DNA"/>
</dbReference>
<comment type="caution">
    <text evidence="10">The sequence shown here is derived from an EMBL/GenBank/DDBJ whole genome shotgun (WGS) entry which is preliminary data.</text>
</comment>
<evidence type="ECO:0000259" key="9">
    <source>
        <dbReference type="Pfam" id="PF01850"/>
    </source>
</evidence>
<evidence type="ECO:0000256" key="8">
    <source>
        <dbReference type="HAMAP-Rule" id="MF_00265"/>
    </source>
</evidence>
<evidence type="ECO:0000256" key="3">
    <source>
        <dbReference type="ARBA" id="ARBA00022722"/>
    </source>
</evidence>
<evidence type="ECO:0000256" key="4">
    <source>
        <dbReference type="ARBA" id="ARBA00022723"/>
    </source>
</evidence>
<evidence type="ECO:0000256" key="5">
    <source>
        <dbReference type="ARBA" id="ARBA00022801"/>
    </source>
</evidence>
<dbReference type="PANTHER" id="PTHR33653:SF1">
    <property type="entry name" value="RIBONUCLEASE VAPC2"/>
    <property type="match status" value="1"/>
</dbReference>
<comment type="cofactor">
    <cofactor evidence="1 8">
        <name>Mg(2+)</name>
        <dbReference type="ChEBI" id="CHEBI:18420"/>
    </cofactor>
</comment>
<keyword evidence="6 8" id="KW-0460">Magnesium</keyword>
<feature type="domain" description="PIN" evidence="9">
    <location>
        <begin position="2"/>
        <end position="122"/>
    </location>
</feature>
<accession>A0A935TBW2</accession>
<proteinExistence type="inferred from homology"/>
<dbReference type="GO" id="GO:0004540">
    <property type="term" value="F:RNA nuclease activity"/>
    <property type="evidence" value="ECO:0007669"/>
    <property type="project" value="InterPro"/>
</dbReference>
<name>A0A935TBW2_9PROT</name>
<dbReference type="GO" id="GO:0000287">
    <property type="term" value="F:magnesium ion binding"/>
    <property type="evidence" value="ECO:0007669"/>
    <property type="project" value="UniProtKB-UniRule"/>
</dbReference>
<dbReference type="InterPro" id="IPR022907">
    <property type="entry name" value="VapC_family"/>
</dbReference>
<dbReference type="Pfam" id="PF01850">
    <property type="entry name" value="PIN"/>
    <property type="match status" value="1"/>
</dbReference>
<dbReference type="GO" id="GO:0016787">
    <property type="term" value="F:hydrolase activity"/>
    <property type="evidence" value="ECO:0007669"/>
    <property type="project" value="UniProtKB-KW"/>
</dbReference>
<dbReference type="PANTHER" id="PTHR33653">
    <property type="entry name" value="RIBONUCLEASE VAPC2"/>
    <property type="match status" value="1"/>
</dbReference>
<dbReference type="Gene3D" id="3.40.50.1010">
    <property type="entry name" value="5'-nuclease"/>
    <property type="match status" value="1"/>
</dbReference>
<keyword evidence="8" id="KW-0800">Toxin</keyword>
<protein>
    <recommendedName>
        <fullName evidence="8">Ribonuclease VapC</fullName>
        <shortName evidence="8">RNase VapC</shortName>
        <ecNumber evidence="8">3.1.-.-</ecNumber>
    </recommendedName>
    <alternativeName>
        <fullName evidence="8">Toxin VapC</fullName>
    </alternativeName>
</protein>
<keyword evidence="5 8" id="KW-0378">Hydrolase</keyword>
<evidence type="ECO:0000256" key="6">
    <source>
        <dbReference type="ARBA" id="ARBA00022842"/>
    </source>
</evidence>
<feature type="binding site" evidence="8">
    <location>
        <position position="104"/>
    </location>
    <ligand>
        <name>Mg(2+)</name>
        <dbReference type="ChEBI" id="CHEBI:18420"/>
    </ligand>
</feature>
<dbReference type="GO" id="GO:0090729">
    <property type="term" value="F:toxin activity"/>
    <property type="evidence" value="ECO:0007669"/>
    <property type="project" value="UniProtKB-KW"/>
</dbReference>
<dbReference type="CDD" id="cd18731">
    <property type="entry name" value="PIN_NgFitB-like"/>
    <property type="match status" value="1"/>
</dbReference>
<dbReference type="InterPro" id="IPR029060">
    <property type="entry name" value="PIN-like_dom_sf"/>
</dbReference>
<dbReference type="InterPro" id="IPR050556">
    <property type="entry name" value="Type_II_TA_system_RNase"/>
</dbReference>
<dbReference type="EC" id="3.1.-.-" evidence="8"/>
<keyword evidence="2 8" id="KW-1277">Toxin-antitoxin system</keyword>
<gene>
    <name evidence="8" type="primary">vapC</name>
    <name evidence="10" type="ORF">IPK02_06160</name>
</gene>
<dbReference type="InterPro" id="IPR002716">
    <property type="entry name" value="PIN_dom"/>
</dbReference>
<keyword evidence="3 8" id="KW-0540">Nuclease</keyword>
<evidence type="ECO:0000313" key="11">
    <source>
        <dbReference type="Proteomes" id="UP000706151"/>
    </source>
</evidence>
<comment type="similarity">
    <text evidence="7 8">Belongs to the PINc/VapC protein family.</text>
</comment>
<dbReference type="HAMAP" id="MF_00265">
    <property type="entry name" value="VapC_Nob1"/>
    <property type="match status" value="1"/>
</dbReference>
<keyword evidence="4 8" id="KW-0479">Metal-binding</keyword>
<evidence type="ECO:0000256" key="2">
    <source>
        <dbReference type="ARBA" id="ARBA00022649"/>
    </source>
</evidence>
<feature type="binding site" evidence="8">
    <location>
        <position position="5"/>
    </location>
    <ligand>
        <name>Mg(2+)</name>
        <dbReference type="ChEBI" id="CHEBI:18420"/>
    </ligand>
</feature>
<organism evidence="10 11">
    <name type="scientific">Candidatus Accumulibacter affinis</name>
    <dbReference type="NCBI Taxonomy" id="2954384"/>
    <lineage>
        <taxon>Bacteria</taxon>
        <taxon>Pseudomonadati</taxon>
        <taxon>Pseudomonadota</taxon>
        <taxon>Betaproteobacteria</taxon>
        <taxon>Candidatus Accumulibacter</taxon>
    </lineage>
</organism>
<comment type="function">
    <text evidence="8">Toxic component of a toxin-antitoxin (TA) system. An RNase.</text>
</comment>
<reference evidence="10 11" key="1">
    <citation type="submission" date="2020-10" db="EMBL/GenBank/DDBJ databases">
        <title>Connecting structure to function with the recovery of over 1000 high-quality activated sludge metagenome-assembled genomes encoding full-length rRNA genes using long-read sequencing.</title>
        <authorList>
            <person name="Singleton C.M."/>
            <person name="Petriglieri F."/>
            <person name="Kristensen J.M."/>
            <person name="Kirkegaard R.H."/>
            <person name="Michaelsen T.Y."/>
            <person name="Andersen M.H."/>
            <person name="Karst S.M."/>
            <person name="Dueholm M.S."/>
            <person name="Nielsen P.H."/>
            <person name="Albertsen M."/>
        </authorList>
    </citation>
    <scope>NUCLEOTIDE SEQUENCE [LARGE SCALE GENOMIC DNA]</scope>
    <source>
        <strain evidence="10">Fred_18-Q3-R57-64_BAT3C.720</strain>
    </source>
</reference>
<dbReference type="AlphaFoldDB" id="A0A935TBW2"/>
<dbReference type="SUPFAM" id="SSF88723">
    <property type="entry name" value="PIN domain-like"/>
    <property type="match status" value="1"/>
</dbReference>
<evidence type="ECO:0000256" key="1">
    <source>
        <dbReference type="ARBA" id="ARBA00001946"/>
    </source>
</evidence>
<evidence type="ECO:0000313" key="10">
    <source>
        <dbReference type="EMBL" id="MBK7953572.1"/>
    </source>
</evidence>
<sequence length="140" mass="15237">MIVLDTNVLSELLRAIPDPAVVRWTASQPLNTLFTTTVTQAEMLYGARLLASGQHRRQLEEALAALFEDDFAGRVLPFDGDAAVAYAGIAVERKRSGRPISQFDAQIAAIARSRGGYLATRNVGDFAACELHLINPWQPA</sequence>